<dbReference type="AlphaFoldDB" id="A0A2Z6T6U3"/>
<reference evidence="2" key="1">
    <citation type="submission" date="2018-03" db="EMBL/GenBank/DDBJ databases">
        <title>New taxa in the Lactobacillus gasseri group.</title>
        <authorList>
            <person name="Tanizawa Y."/>
            <person name="Tohno M."/>
            <person name="Endo A."/>
            <person name="Arita M."/>
        </authorList>
    </citation>
    <scope>NUCLEOTIDE SEQUENCE [LARGE SCALE GENOMIC DNA]</scope>
    <source>
        <strain evidence="2">DSM 24759</strain>
    </source>
</reference>
<accession>A0A2Z6T6U3</accession>
<evidence type="ECO:0000313" key="2">
    <source>
        <dbReference type="Proteomes" id="UP000257317"/>
    </source>
</evidence>
<name>A0A2Z6T6U3_9LACO</name>
<protein>
    <recommendedName>
        <fullName evidence="3">Lipoprotein</fullName>
    </recommendedName>
</protein>
<dbReference type="Proteomes" id="UP000257317">
    <property type="component" value="Unassembled WGS sequence"/>
</dbReference>
<comment type="caution">
    <text evidence="1">The sequence shown here is derived from an EMBL/GenBank/DDBJ whole genome shotgun (WGS) entry which is preliminary data.</text>
</comment>
<gene>
    <name evidence="1" type="ORF">LrDSM24759_05600</name>
</gene>
<organism evidence="1 2">
    <name type="scientific">Lactobacillus rodentium</name>
    <dbReference type="NCBI Taxonomy" id="947835"/>
    <lineage>
        <taxon>Bacteria</taxon>
        <taxon>Bacillati</taxon>
        <taxon>Bacillota</taxon>
        <taxon>Bacilli</taxon>
        <taxon>Lactobacillales</taxon>
        <taxon>Lactobacillaceae</taxon>
        <taxon>Lactobacillus</taxon>
    </lineage>
</organism>
<keyword evidence="2" id="KW-1185">Reference proteome</keyword>
<proteinExistence type="predicted"/>
<sequence>MKKVRIIHILFLCVFVGTLIGCSNEHTTVKQKIDQASYVRIYLPSSGISLNMNLSTKQWYGYKWAVKDRLLYTYDGKLEIIS</sequence>
<evidence type="ECO:0008006" key="3">
    <source>
        <dbReference type="Google" id="ProtNLM"/>
    </source>
</evidence>
<evidence type="ECO:0000313" key="1">
    <source>
        <dbReference type="EMBL" id="GBG04646.1"/>
    </source>
</evidence>
<dbReference type="PROSITE" id="PS51257">
    <property type="entry name" value="PROKAR_LIPOPROTEIN"/>
    <property type="match status" value="1"/>
</dbReference>
<dbReference type="EMBL" id="BFBY01000003">
    <property type="protein sequence ID" value="GBG04646.1"/>
    <property type="molecule type" value="Genomic_DNA"/>
</dbReference>